<keyword evidence="6 8" id="KW-1133">Transmembrane helix</keyword>
<evidence type="ECO:0000256" key="1">
    <source>
        <dbReference type="ARBA" id="ARBA00004651"/>
    </source>
</evidence>
<comment type="subunit">
    <text evidence="3 8">Homodimer and heterodimers.</text>
</comment>
<dbReference type="EMBL" id="JAVXUP010002052">
    <property type="protein sequence ID" value="KAK3006007.1"/>
    <property type="molecule type" value="Genomic_DNA"/>
</dbReference>
<accession>A0AA88VCL7</accession>
<keyword evidence="7 8" id="KW-0472">Membrane</keyword>
<keyword evidence="5 8" id="KW-0812">Transmembrane</keyword>
<name>A0AA88VCL7_9ASTE</name>
<gene>
    <name evidence="10" type="ORF">RJ639_016022</name>
</gene>
<dbReference type="GO" id="GO:0005886">
    <property type="term" value="C:plasma membrane"/>
    <property type="evidence" value="ECO:0007669"/>
    <property type="project" value="UniProtKB-SubCell"/>
</dbReference>
<keyword evidence="11" id="KW-1185">Reference proteome</keyword>
<feature type="transmembrane region" description="Helical" evidence="8">
    <location>
        <begin position="78"/>
        <end position="100"/>
    </location>
</feature>
<evidence type="ECO:0000256" key="7">
    <source>
        <dbReference type="ARBA" id="ARBA00023136"/>
    </source>
</evidence>
<evidence type="ECO:0000313" key="10">
    <source>
        <dbReference type="EMBL" id="KAK3006007.1"/>
    </source>
</evidence>
<sequence>MAKSVCTIVGRIAACIATLTAALIMVLSEEKVHLLGTTWEQKYTYWSGFRYFVIANLLSLGFSLVCLILPAKSGLWRLVVVLDVIMSLLMMAAITTAWTLLDLIKGGNPSAGWLPLSSNFPTFCNCVMGALIPACIGLLITLGFLAYSLQLVINYLILEE</sequence>
<dbReference type="NCBIfam" id="TIGR01569">
    <property type="entry name" value="A_tha_TIGR01569"/>
    <property type="match status" value="1"/>
</dbReference>
<evidence type="ECO:0000256" key="6">
    <source>
        <dbReference type="ARBA" id="ARBA00022989"/>
    </source>
</evidence>
<feature type="transmembrane region" description="Helical" evidence="8">
    <location>
        <begin position="12"/>
        <end position="28"/>
    </location>
</feature>
<feature type="domain" description="Casparian strip membrane protein" evidence="9">
    <location>
        <begin position="5"/>
        <end position="138"/>
    </location>
</feature>
<dbReference type="PANTHER" id="PTHR36488">
    <property type="entry name" value="CASP-LIKE PROTEIN 1U1"/>
    <property type="match status" value="1"/>
</dbReference>
<dbReference type="Pfam" id="PF04535">
    <property type="entry name" value="CASP_dom"/>
    <property type="match status" value="1"/>
</dbReference>
<evidence type="ECO:0000313" key="11">
    <source>
        <dbReference type="Proteomes" id="UP001188597"/>
    </source>
</evidence>
<reference evidence="10" key="1">
    <citation type="submission" date="2022-12" db="EMBL/GenBank/DDBJ databases">
        <title>Draft genome assemblies for two species of Escallonia (Escalloniales).</title>
        <authorList>
            <person name="Chanderbali A."/>
            <person name="Dervinis C."/>
            <person name="Anghel I."/>
            <person name="Soltis D."/>
            <person name="Soltis P."/>
            <person name="Zapata F."/>
        </authorList>
    </citation>
    <scope>NUCLEOTIDE SEQUENCE</scope>
    <source>
        <strain evidence="10">UCBG64.0493</strain>
        <tissue evidence="10">Leaf</tissue>
    </source>
</reference>
<comment type="caution">
    <text evidence="10">The sequence shown here is derived from an EMBL/GenBank/DDBJ whole genome shotgun (WGS) entry which is preliminary data.</text>
</comment>
<organism evidence="10 11">
    <name type="scientific">Escallonia herrerae</name>
    <dbReference type="NCBI Taxonomy" id="1293975"/>
    <lineage>
        <taxon>Eukaryota</taxon>
        <taxon>Viridiplantae</taxon>
        <taxon>Streptophyta</taxon>
        <taxon>Embryophyta</taxon>
        <taxon>Tracheophyta</taxon>
        <taxon>Spermatophyta</taxon>
        <taxon>Magnoliopsida</taxon>
        <taxon>eudicotyledons</taxon>
        <taxon>Gunneridae</taxon>
        <taxon>Pentapetalae</taxon>
        <taxon>asterids</taxon>
        <taxon>campanulids</taxon>
        <taxon>Escalloniales</taxon>
        <taxon>Escalloniaceae</taxon>
        <taxon>Escallonia</taxon>
    </lineage>
</organism>
<evidence type="ECO:0000256" key="4">
    <source>
        <dbReference type="ARBA" id="ARBA00022475"/>
    </source>
</evidence>
<dbReference type="InterPro" id="IPR006459">
    <property type="entry name" value="CASP/CASPL"/>
</dbReference>
<dbReference type="InterPro" id="IPR006702">
    <property type="entry name" value="CASP_dom"/>
</dbReference>
<comment type="similarity">
    <text evidence="2 8">Belongs to the Casparian strip membrane proteins (CASP) family.</text>
</comment>
<evidence type="ECO:0000256" key="5">
    <source>
        <dbReference type="ARBA" id="ARBA00022692"/>
    </source>
</evidence>
<evidence type="ECO:0000256" key="2">
    <source>
        <dbReference type="ARBA" id="ARBA00007651"/>
    </source>
</evidence>
<feature type="transmembrane region" description="Helical" evidence="8">
    <location>
        <begin position="120"/>
        <end position="147"/>
    </location>
</feature>
<dbReference type="AlphaFoldDB" id="A0AA88VCL7"/>
<comment type="subcellular location">
    <subcellularLocation>
        <location evidence="1 8">Cell membrane</location>
        <topology evidence="1 8">Multi-pass membrane protein</topology>
    </subcellularLocation>
</comment>
<feature type="transmembrane region" description="Helical" evidence="8">
    <location>
        <begin position="48"/>
        <end position="71"/>
    </location>
</feature>
<dbReference type="InterPro" id="IPR044173">
    <property type="entry name" value="CASPL"/>
</dbReference>
<evidence type="ECO:0000256" key="8">
    <source>
        <dbReference type="RuleBase" id="RU361233"/>
    </source>
</evidence>
<evidence type="ECO:0000259" key="9">
    <source>
        <dbReference type="Pfam" id="PF04535"/>
    </source>
</evidence>
<proteinExistence type="inferred from homology"/>
<protein>
    <recommendedName>
        <fullName evidence="8">CASP-like protein</fullName>
    </recommendedName>
</protein>
<evidence type="ECO:0000256" key="3">
    <source>
        <dbReference type="ARBA" id="ARBA00011489"/>
    </source>
</evidence>
<keyword evidence="4 8" id="KW-1003">Cell membrane</keyword>
<dbReference type="Proteomes" id="UP001188597">
    <property type="component" value="Unassembled WGS sequence"/>
</dbReference>
<dbReference type="PANTHER" id="PTHR36488:SF8">
    <property type="entry name" value="CASP-LIKE PROTEIN 1U1"/>
    <property type="match status" value="1"/>
</dbReference>